<evidence type="ECO:0000256" key="2">
    <source>
        <dbReference type="ARBA" id="ARBA00023136"/>
    </source>
</evidence>
<evidence type="ECO:0000259" key="4">
    <source>
        <dbReference type="Pfam" id="PF04355"/>
    </source>
</evidence>
<accession>A0A347UH22</accession>
<feature type="chain" id="PRO_5016707706" evidence="3">
    <location>
        <begin position="25"/>
        <end position="158"/>
    </location>
</feature>
<organism evidence="5 6">
    <name type="scientific">Profundibacter amoris</name>
    <dbReference type="NCBI Taxonomy" id="2171755"/>
    <lineage>
        <taxon>Bacteria</taxon>
        <taxon>Pseudomonadati</taxon>
        <taxon>Pseudomonadota</taxon>
        <taxon>Alphaproteobacteria</taxon>
        <taxon>Rhodobacterales</taxon>
        <taxon>Paracoccaceae</taxon>
        <taxon>Profundibacter</taxon>
    </lineage>
</organism>
<proteinExistence type="predicted"/>
<sequence length="158" mass="17426">MSILFQTIKSGIIAVLLLTLAACSATYENHGYTPPKEDLDLVTVGVDTRDTVADSIGRPTSFGVLQEGGWYYAQSRWRYFAYKAPRVIDRQVVAITFDKDGVVENIERFTLEDGRVIALSRRVTESNVKGIGFLRQLLGNIGNLTPGRLIGGGTDPRF</sequence>
<keyword evidence="1 3" id="KW-0732">Signal</keyword>
<feature type="signal peptide" evidence="3">
    <location>
        <begin position="1"/>
        <end position="24"/>
    </location>
</feature>
<protein>
    <submittedName>
        <fullName evidence="5">Outer membrane protein assembly factor BamE</fullName>
    </submittedName>
</protein>
<evidence type="ECO:0000313" key="6">
    <source>
        <dbReference type="Proteomes" id="UP000261704"/>
    </source>
</evidence>
<gene>
    <name evidence="5" type="ORF">BAR1_09535</name>
</gene>
<keyword evidence="6" id="KW-1185">Reference proteome</keyword>
<dbReference type="Pfam" id="PF04355">
    <property type="entry name" value="BamE"/>
    <property type="match status" value="1"/>
</dbReference>
<feature type="domain" description="Outer membrane protein assembly factor BamE" evidence="4">
    <location>
        <begin position="31"/>
        <end position="106"/>
    </location>
</feature>
<dbReference type="Gene3D" id="3.30.1450.10">
    <property type="match status" value="1"/>
</dbReference>
<dbReference type="RefSeq" id="WP_118942806.1">
    <property type="nucleotide sequence ID" value="NZ_CP032125.1"/>
</dbReference>
<dbReference type="EMBL" id="CP032125">
    <property type="protein sequence ID" value="AXX98150.1"/>
    <property type="molecule type" value="Genomic_DNA"/>
</dbReference>
<evidence type="ECO:0000313" key="5">
    <source>
        <dbReference type="EMBL" id="AXX98150.1"/>
    </source>
</evidence>
<dbReference type="GO" id="GO:0019867">
    <property type="term" value="C:outer membrane"/>
    <property type="evidence" value="ECO:0007669"/>
    <property type="project" value="InterPro"/>
</dbReference>
<dbReference type="OrthoDB" id="7203955at2"/>
<evidence type="ECO:0000256" key="3">
    <source>
        <dbReference type="SAM" id="SignalP"/>
    </source>
</evidence>
<evidence type="ECO:0000256" key="1">
    <source>
        <dbReference type="ARBA" id="ARBA00022729"/>
    </source>
</evidence>
<reference evidence="5 6" key="1">
    <citation type="submission" date="2018-09" db="EMBL/GenBank/DDBJ databases">
        <title>Profundibacter amoris BAR1 gen. nov., sp. nov., a new member of the Roseobacter clade isolated at Lokis Castle Vent Field on the Arctic Mid-Oceanic Ridge.</title>
        <authorList>
            <person name="Le Moine Bauer S."/>
            <person name="Sjoeberg A.G."/>
            <person name="L'Haridon S."/>
            <person name="Stokke R."/>
            <person name="Roalkvam I."/>
            <person name="Steen I.H."/>
            <person name="Dahle H."/>
        </authorList>
    </citation>
    <scope>NUCLEOTIDE SEQUENCE [LARGE SCALE GENOMIC DNA]</scope>
    <source>
        <strain evidence="5 6">BAR1</strain>
    </source>
</reference>
<dbReference type="InterPro" id="IPR037873">
    <property type="entry name" value="BamE-like"/>
</dbReference>
<keyword evidence="2" id="KW-0472">Membrane</keyword>
<name>A0A347UH22_9RHOB</name>
<dbReference type="InterPro" id="IPR007450">
    <property type="entry name" value="BamE_dom"/>
</dbReference>
<dbReference type="AlphaFoldDB" id="A0A347UH22"/>
<dbReference type="Proteomes" id="UP000261704">
    <property type="component" value="Chromosome"/>
</dbReference>
<dbReference type="KEGG" id="pamo:BAR1_09535"/>